<dbReference type="Pfam" id="PF03171">
    <property type="entry name" value="2OG-FeII_Oxy"/>
    <property type="match status" value="1"/>
</dbReference>
<evidence type="ECO:0000256" key="10">
    <source>
        <dbReference type="RuleBase" id="RU003682"/>
    </source>
</evidence>
<evidence type="ECO:0000259" key="11">
    <source>
        <dbReference type="PROSITE" id="PS51471"/>
    </source>
</evidence>
<evidence type="ECO:0000313" key="12">
    <source>
        <dbReference type="EMBL" id="CBW26403.1"/>
    </source>
</evidence>
<name>E1X0R5_HALMS</name>
<accession>E1X0R5</accession>
<evidence type="ECO:0000256" key="5">
    <source>
        <dbReference type="ARBA" id="ARBA00022666"/>
    </source>
</evidence>
<reference evidence="13" key="1">
    <citation type="journal article" date="2013" name="ISME J.">
        <title>A small predatory core genome in the divergent marine Bacteriovorax marinus SJ and the terrestrial Bdellovibrio bacteriovorus.</title>
        <authorList>
            <person name="Crossman L.C."/>
            <person name="Chen H."/>
            <person name="Cerdeno-Tarraga A.M."/>
            <person name="Brooks K."/>
            <person name="Quail M.A."/>
            <person name="Pineiro S.A."/>
            <person name="Hobley L."/>
            <person name="Sockett R.E."/>
            <person name="Bentley S.D."/>
            <person name="Parkhill J."/>
            <person name="Williams H.N."/>
            <person name="Stine O.C."/>
        </authorList>
    </citation>
    <scope>NUCLEOTIDE SEQUENCE [LARGE SCALE GENOMIC DNA]</scope>
    <source>
        <strain evidence="13">ATCC BAA-682 / DSM 15412 / SJ</strain>
    </source>
</reference>
<dbReference type="PATRIC" id="fig|862908.3.peg.1476"/>
<dbReference type="Pfam" id="PF14226">
    <property type="entry name" value="DIOX_N"/>
    <property type="match status" value="1"/>
</dbReference>
<dbReference type="EC" id="1.14.20.7" evidence="2"/>
<evidence type="ECO:0000313" key="13">
    <source>
        <dbReference type="Proteomes" id="UP000008963"/>
    </source>
</evidence>
<comment type="pathway">
    <text evidence="1">Alkene biosynthesis; ethylene biosynthesis via 2-oxoglutarate.</text>
</comment>
<sequence>MEEDMNATTERKVPELSLLSYVNGTNADQVKFVDDIMYGLKDYGFIVLKDHTVDQKKVDMAYEYLSEFYALPLSVKEKYAGNNGGQRGYTPFKVEHAKNNDNPDLKEFWHVGRELAATSQYKGVYPENVWPTEVPEFKETFLQLYNSMDTTSGILLEAIGRGLDVPSSFFAEMINDGNSILRAIHYPPTKGEDTKNSIRAAAHEDINLITMLVGATESGLELLDHDGTWLAVDSKPGEIVVDTGDMMSRLTNDVLPATTHRVVNPTNDGSRRFSMPFFVHPHSKANLSCLPSCVGEGAKYEDITAGDFLVQRLKEIGLY</sequence>
<dbReference type="PANTHER" id="PTHR47990">
    <property type="entry name" value="2-OXOGLUTARATE (2OG) AND FE(II)-DEPENDENT OXYGENASE SUPERFAMILY PROTEIN-RELATED"/>
    <property type="match status" value="1"/>
</dbReference>
<protein>
    <recommendedName>
        <fullName evidence="4">2-oxoglutarate-dependent ethylene/succinate-forming enzyme</fullName>
        <ecNumber evidence="3">1.13.12.19</ecNumber>
        <ecNumber evidence="2">1.14.20.7</ecNumber>
    </recommendedName>
    <alternativeName>
        <fullName evidence="6">2-oxoglutarate dioxygenase (ethylene-forming)</fullName>
    </alternativeName>
    <alternativeName>
        <fullName evidence="7">2-oxoglutarate/L-arginine monooxygenase/decarboxylase (succinate-forming)</fullName>
    </alternativeName>
</protein>
<dbReference type="Gene3D" id="2.60.120.330">
    <property type="entry name" value="B-lactam Antibiotic, Isopenicillin N Synthase, Chain"/>
    <property type="match status" value="1"/>
</dbReference>
<gene>
    <name evidence="12" type="ordered locus">BMS_1550</name>
</gene>
<dbReference type="PRINTS" id="PR00682">
    <property type="entry name" value="IPNSYNTHASE"/>
</dbReference>
<feature type="domain" description="Fe2OG dioxygenase" evidence="11">
    <location>
        <begin position="176"/>
        <end position="281"/>
    </location>
</feature>
<dbReference type="EC" id="1.13.12.19" evidence="3"/>
<dbReference type="GO" id="GO:0009693">
    <property type="term" value="P:ethylene biosynthetic process"/>
    <property type="evidence" value="ECO:0007669"/>
    <property type="project" value="UniProtKB-KW"/>
</dbReference>
<evidence type="ECO:0000256" key="4">
    <source>
        <dbReference type="ARBA" id="ARBA00019045"/>
    </source>
</evidence>
<evidence type="ECO:0000256" key="2">
    <source>
        <dbReference type="ARBA" id="ARBA00012293"/>
    </source>
</evidence>
<dbReference type="KEGG" id="bmx:BMS_1550"/>
<comment type="catalytic activity">
    <reaction evidence="9">
        <text>L-arginine + 2-oxoglutarate + O2 = guanidine + L-glutamate 5-semialdehyde + succinate + CO2</text>
        <dbReference type="Rhea" id="RHEA:31535"/>
        <dbReference type="ChEBI" id="CHEBI:15379"/>
        <dbReference type="ChEBI" id="CHEBI:16526"/>
        <dbReference type="ChEBI" id="CHEBI:16810"/>
        <dbReference type="ChEBI" id="CHEBI:30031"/>
        <dbReference type="ChEBI" id="CHEBI:30087"/>
        <dbReference type="ChEBI" id="CHEBI:32682"/>
        <dbReference type="ChEBI" id="CHEBI:58066"/>
        <dbReference type="EC" id="1.14.20.7"/>
    </reaction>
</comment>
<keyword evidence="13" id="KW-1185">Reference proteome</keyword>
<comment type="similarity">
    <text evidence="10">Belongs to the iron/ascorbate-dependent oxidoreductase family.</text>
</comment>
<dbReference type="SUPFAM" id="SSF51197">
    <property type="entry name" value="Clavaminate synthase-like"/>
    <property type="match status" value="1"/>
</dbReference>
<comment type="catalytic activity">
    <reaction evidence="8">
        <text>2-oxoglutarate + O2 + 2 H(+) = ethene + 3 CO2 + H2O</text>
        <dbReference type="Rhea" id="RHEA:31523"/>
        <dbReference type="ChEBI" id="CHEBI:15377"/>
        <dbReference type="ChEBI" id="CHEBI:15378"/>
        <dbReference type="ChEBI" id="CHEBI:15379"/>
        <dbReference type="ChEBI" id="CHEBI:16526"/>
        <dbReference type="ChEBI" id="CHEBI:16810"/>
        <dbReference type="ChEBI" id="CHEBI:18153"/>
        <dbReference type="EC" id="1.13.12.19"/>
    </reaction>
</comment>
<dbReference type="EMBL" id="FQ312005">
    <property type="protein sequence ID" value="CBW26403.1"/>
    <property type="molecule type" value="Genomic_DNA"/>
</dbReference>
<dbReference type="InterPro" id="IPR005123">
    <property type="entry name" value="Oxoglu/Fe-dep_dioxygenase_dom"/>
</dbReference>
<dbReference type="eggNOG" id="COG3491">
    <property type="taxonomic scope" value="Bacteria"/>
</dbReference>
<keyword evidence="5" id="KW-0266">Ethylene biosynthesis</keyword>
<dbReference type="AlphaFoldDB" id="E1X0R5"/>
<dbReference type="HOGENOM" id="CLU_010119_6_3_7"/>
<dbReference type="PROSITE" id="PS51471">
    <property type="entry name" value="FE2OG_OXY"/>
    <property type="match status" value="1"/>
</dbReference>
<keyword evidence="10" id="KW-0479">Metal-binding</keyword>
<keyword evidence="10" id="KW-0560">Oxidoreductase</keyword>
<evidence type="ECO:0000256" key="3">
    <source>
        <dbReference type="ARBA" id="ARBA00012531"/>
    </source>
</evidence>
<evidence type="ECO:0000256" key="9">
    <source>
        <dbReference type="ARBA" id="ARBA00049359"/>
    </source>
</evidence>
<proteinExistence type="inferred from homology"/>
<evidence type="ECO:0000256" key="1">
    <source>
        <dbReference type="ARBA" id="ARBA00004767"/>
    </source>
</evidence>
<evidence type="ECO:0000256" key="6">
    <source>
        <dbReference type="ARBA" id="ARBA00031011"/>
    </source>
</evidence>
<dbReference type="InterPro" id="IPR050231">
    <property type="entry name" value="Iron_ascorbate_oxido_reductase"/>
</dbReference>
<organism evidence="12 13">
    <name type="scientific">Halobacteriovorax marinus (strain ATCC BAA-682 / DSM 15412 / SJ)</name>
    <name type="common">Bacteriovorax marinus</name>
    <dbReference type="NCBI Taxonomy" id="862908"/>
    <lineage>
        <taxon>Bacteria</taxon>
        <taxon>Pseudomonadati</taxon>
        <taxon>Bdellovibrionota</taxon>
        <taxon>Bacteriovoracia</taxon>
        <taxon>Bacteriovoracales</taxon>
        <taxon>Halobacteriovoraceae</taxon>
        <taxon>Halobacteriovorax</taxon>
    </lineage>
</organism>
<evidence type="ECO:0000256" key="8">
    <source>
        <dbReference type="ARBA" id="ARBA00047725"/>
    </source>
</evidence>
<dbReference type="Proteomes" id="UP000008963">
    <property type="component" value="Chromosome"/>
</dbReference>
<dbReference type="InterPro" id="IPR044861">
    <property type="entry name" value="IPNS-like_FE2OG_OXY"/>
</dbReference>
<dbReference type="GO" id="GO:0046872">
    <property type="term" value="F:metal ion binding"/>
    <property type="evidence" value="ECO:0007669"/>
    <property type="project" value="UniProtKB-KW"/>
</dbReference>
<dbReference type="InterPro" id="IPR026992">
    <property type="entry name" value="DIOX_N"/>
</dbReference>
<dbReference type="GO" id="GO:0102276">
    <property type="term" value="F:2-oxoglutarate oxygenase/decarboxylase (ethylene-forming) activity"/>
    <property type="evidence" value="ECO:0007669"/>
    <property type="project" value="UniProtKB-EC"/>
</dbReference>
<dbReference type="STRING" id="862908.BMS_1550"/>
<keyword evidence="10" id="KW-0408">Iron</keyword>
<evidence type="ECO:0000256" key="7">
    <source>
        <dbReference type="ARBA" id="ARBA00031282"/>
    </source>
</evidence>
<dbReference type="InterPro" id="IPR027443">
    <property type="entry name" value="IPNS-like_sf"/>
</dbReference>